<evidence type="ECO:0000313" key="2">
    <source>
        <dbReference type="EnsemblPlants" id="AUR62038774-RA:cds"/>
    </source>
</evidence>
<evidence type="ECO:0000313" key="3">
    <source>
        <dbReference type="Proteomes" id="UP000596660"/>
    </source>
</evidence>
<dbReference type="PANTHER" id="PTHR21320:SF3">
    <property type="entry name" value="CYTOCHROME C OXIDASE ASSEMBLY PROTEIN COX11, MITOCHONDRIAL-RELATED"/>
    <property type="match status" value="1"/>
</dbReference>
<protein>
    <recommendedName>
        <fullName evidence="4">Reverse transcriptase domain-containing protein</fullName>
    </recommendedName>
</protein>
<accession>A0A803N1E0</accession>
<keyword evidence="1" id="KW-0812">Transmembrane</keyword>
<evidence type="ECO:0008006" key="4">
    <source>
        <dbReference type="Google" id="ProtNLM"/>
    </source>
</evidence>
<dbReference type="AlphaFoldDB" id="A0A803N1E0"/>
<reference evidence="2" key="2">
    <citation type="submission" date="2021-03" db="UniProtKB">
        <authorList>
            <consortium name="EnsemblPlants"/>
        </authorList>
    </citation>
    <scope>IDENTIFICATION</scope>
</reference>
<proteinExistence type="predicted"/>
<keyword evidence="1" id="KW-0472">Membrane</keyword>
<dbReference type="Proteomes" id="UP000596660">
    <property type="component" value="Unplaced"/>
</dbReference>
<keyword evidence="3" id="KW-1185">Reference proteome</keyword>
<dbReference type="EnsemblPlants" id="AUR62038774-RA">
    <property type="protein sequence ID" value="AUR62038774-RA:cds"/>
    <property type="gene ID" value="AUR62038774"/>
</dbReference>
<keyword evidence="1" id="KW-1133">Transmembrane helix</keyword>
<name>A0A803N1E0_CHEQI</name>
<sequence>MSFRMVSRRILPHVLKHNTQSSSSQFQKLFQSIGPSSYEIRQKLRYSSWSGRNHQIIQRYRLAAFEPRRYFASNNVVQEKKSRKMLYYLTALVFGMVGCSYAAVPLYRRFCQATGYGGTVQRRETVEEKIARHTEDGTVTKRVPVYLKEALKEFSKQHPYDVLAVLVEDDRLAHELRKVLLLLLLILFISRLLVKGWCLTKHDGFSSQFFKASWEIIQEDLCKAVMDFFAHGKLLKQVNTTVITLVPKVENAATYKIISKLICMRLKEVLPDLIYEVQCAFVAGRSILDNVLLCQDILKDYNNKRKASRCTIKLFSDKTAIYFGNTPSEVQEQILQAAGFGVAPSHLPSIRGMARARAILAEKEKEEDVVERRGFFLCYDGSHGGIPSRLGNAVDKADGEGAEPVVAKVVVMVEEAALAKASRKLTFHH</sequence>
<dbReference type="Gramene" id="AUR62038774-RA">
    <property type="protein sequence ID" value="AUR62038774-RA:cds"/>
    <property type="gene ID" value="AUR62038774"/>
</dbReference>
<organism evidence="2 3">
    <name type="scientific">Chenopodium quinoa</name>
    <name type="common">Quinoa</name>
    <dbReference type="NCBI Taxonomy" id="63459"/>
    <lineage>
        <taxon>Eukaryota</taxon>
        <taxon>Viridiplantae</taxon>
        <taxon>Streptophyta</taxon>
        <taxon>Embryophyta</taxon>
        <taxon>Tracheophyta</taxon>
        <taxon>Spermatophyta</taxon>
        <taxon>Magnoliopsida</taxon>
        <taxon>eudicotyledons</taxon>
        <taxon>Gunneridae</taxon>
        <taxon>Pentapetalae</taxon>
        <taxon>Caryophyllales</taxon>
        <taxon>Chenopodiaceae</taxon>
        <taxon>Chenopodioideae</taxon>
        <taxon>Atripliceae</taxon>
        <taxon>Chenopodium</taxon>
    </lineage>
</organism>
<dbReference type="GO" id="GO:0005743">
    <property type="term" value="C:mitochondrial inner membrane"/>
    <property type="evidence" value="ECO:0007669"/>
    <property type="project" value="TreeGrafter"/>
</dbReference>
<reference evidence="2" key="1">
    <citation type="journal article" date="2017" name="Nature">
        <title>The genome of Chenopodium quinoa.</title>
        <authorList>
            <person name="Jarvis D.E."/>
            <person name="Ho Y.S."/>
            <person name="Lightfoot D.J."/>
            <person name="Schmoeckel S.M."/>
            <person name="Li B."/>
            <person name="Borm T.J.A."/>
            <person name="Ohyanagi H."/>
            <person name="Mineta K."/>
            <person name="Michell C.T."/>
            <person name="Saber N."/>
            <person name="Kharbatia N.M."/>
            <person name="Rupper R.R."/>
            <person name="Sharp A.R."/>
            <person name="Dally N."/>
            <person name="Boughton B.A."/>
            <person name="Woo Y.H."/>
            <person name="Gao G."/>
            <person name="Schijlen E.G.W.M."/>
            <person name="Guo X."/>
            <person name="Momin A.A."/>
            <person name="Negrao S."/>
            <person name="Al-Babili S."/>
            <person name="Gehring C."/>
            <person name="Roessner U."/>
            <person name="Jung C."/>
            <person name="Murphy K."/>
            <person name="Arold S.T."/>
            <person name="Gojobori T."/>
            <person name="van der Linden C.G."/>
            <person name="van Loo E.N."/>
            <person name="Jellen E.N."/>
            <person name="Maughan P.J."/>
            <person name="Tester M."/>
        </authorList>
    </citation>
    <scope>NUCLEOTIDE SEQUENCE [LARGE SCALE GENOMIC DNA]</scope>
    <source>
        <strain evidence="2">cv. PI 614886</strain>
    </source>
</reference>
<feature type="transmembrane region" description="Helical" evidence="1">
    <location>
        <begin position="85"/>
        <end position="104"/>
    </location>
</feature>
<evidence type="ECO:0000256" key="1">
    <source>
        <dbReference type="SAM" id="Phobius"/>
    </source>
</evidence>
<dbReference type="PANTHER" id="PTHR21320">
    <property type="entry name" value="CYTOCHROME C OXIDASE ASSEMBLY PROTEIN COX11-RELATED"/>
    <property type="match status" value="1"/>
</dbReference>